<dbReference type="SUPFAM" id="SSF48726">
    <property type="entry name" value="Immunoglobulin"/>
    <property type="match status" value="6"/>
</dbReference>
<dbReference type="GO" id="GO:0007156">
    <property type="term" value="P:homophilic cell adhesion via plasma membrane adhesion molecules"/>
    <property type="evidence" value="ECO:0007669"/>
    <property type="project" value="TreeGrafter"/>
</dbReference>
<dbReference type="InterPro" id="IPR007110">
    <property type="entry name" value="Ig-like_dom"/>
</dbReference>
<dbReference type="InterPro" id="IPR013783">
    <property type="entry name" value="Ig-like_fold"/>
</dbReference>
<dbReference type="GO" id="GO:0098632">
    <property type="term" value="F:cell-cell adhesion mediator activity"/>
    <property type="evidence" value="ECO:0007669"/>
    <property type="project" value="TreeGrafter"/>
</dbReference>
<keyword evidence="5" id="KW-1185">Reference proteome</keyword>
<dbReference type="InterPro" id="IPR013098">
    <property type="entry name" value="Ig_I-set"/>
</dbReference>
<dbReference type="InterPro" id="IPR036179">
    <property type="entry name" value="Ig-like_dom_sf"/>
</dbReference>
<reference evidence="4 5" key="1">
    <citation type="submission" date="2018-04" db="EMBL/GenBank/DDBJ databases">
        <authorList>
            <person name="Zhang X."/>
            <person name="Yuan J."/>
            <person name="Li F."/>
            <person name="Xiang J."/>
        </authorList>
    </citation>
    <scope>NUCLEOTIDE SEQUENCE [LARGE SCALE GENOMIC DNA]</scope>
    <source>
        <tissue evidence="4">Muscle</tissue>
    </source>
</reference>
<dbReference type="PANTHER" id="PTHR10075">
    <property type="entry name" value="BASIGIN RELATED"/>
    <property type="match status" value="1"/>
</dbReference>
<feature type="domain" description="Ig-like" evidence="3">
    <location>
        <begin position="1027"/>
        <end position="1119"/>
    </location>
</feature>
<protein>
    <recommendedName>
        <fullName evidence="3">Ig-like domain-containing protein</fullName>
    </recommendedName>
</protein>
<dbReference type="Gene3D" id="2.60.40.10">
    <property type="entry name" value="Immunoglobulins"/>
    <property type="match status" value="4"/>
</dbReference>
<feature type="domain" description="Ig-like" evidence="3">
    <location>
        <begin position="1125"/>
        <end position="1226"/>
    </location>
</feature>
<organism evidence="4 5">
    <name type="scientific">Penaeus vannamei</name>
    <name type="common">Whiteleg shrimp</name>
    <name type="synonym">Litopenaeus vannamei</name>
    <dbReference type="NCBI Taxonomy" id="6689"/>
    <lineage>
        <taxon>Eukaryota</taxon>
        <taxon>Metazoa</taxon>
        <taxon>Ecdysozoa</taxon>
        <taxon>Arthropoda</taxon>
        <taxon>Crustacea</taxon>
        <taxon>Multicrustacea</taxon>
        <taxon>Malacostraca</taxon>
        <taxon>Eumalacostraca</taxon>
        <taxon>Eucarida</taxon>
        <taxon>Decapoda</taxon>
        <taxon>Dendrobranchiata</taxon>
        <taxon>Penaeoidea</taxon>
        <taxon>Penaeidae</taxon>
        <taxon>Penaeus</taxon>
    </lineage>
</organism>
<dbReference type="Proteomes" id="UP000283509">
    <property type="component" value="Unassembled WGS sequence"/>
</dbReference>
<dbReference type="SMART" id="SM00408">
    <property type="entry name" value="IGc2"/>
    <property type="match status" value="5"/>
</dbReference>
<dbReference type="Pfam" id="PF07679">
    <property type="entry name" value="I-set"/>
    <property type="match status" value="1"/>
</dbReference>
<feature type="domain" description="Ig-like" evidence="3">
    <location>
        <begin position="1341"/>
        <end position="1385"/>
    </location>
</feature>
<sequence length="1385" mass="158130">MPSTPSPPRYRLSLRPQYRWVYIRSDTRLPQVLSAGRRLVVGEQRFKLVTKVARRWGAEVQTGHEGKGKWPWFYSRWLVVGEQRFKLVTKVARRWGAEVQARHEGKGKWLSFYSRWLVVGEQRFKLVTKVARRRGAEVQTRHEGKGKWLWFYSRWLVVGEQRFKLVTKVARRWGAEVQTRHEGKGKWLWFYSRWLVVGEQRFRLVTKVARRWEQRFKLVTKVARRWGAEVQARHEGKGKWLSFYSRWLVLGEQRFRLVTKVARRRGAEVQTRHEGKGKWLSKQRFKLVTKREQRFKLVTKVARRRGAEVQTRHEGKGKWLSFYSRWLVVGEQRFRLVTKWLVVGSRGSNSSRRWLVVGEQRFKLVVTKVARRWGAEVQTRHEGKGKWLWFYSRWLVVGEQRFKLVTKVARRRGAEVQTRHEGKGKWLSFYSRWLVVGEQRFKLVTKVARRRGAEVQTRHEGKGKWLSFYSRWLVVGEQRFKLVTKVEDERVALQTAAQPTCRLLTLGLLLCAGRKGTYRSRLLRFFLTVLLSSAANRLFPCRTRHVLRATGDHAAVRPDGGAIWRISCFHLQRQTCLASQEPGTSSEQQVITQLSGPTEVQYGESAVFTCNVRPAWPVKVTWLKDGAEIPATTRVFTQKVQRVAAEDGGGELLQATLTVDSVRTNKTFTCRIETEPAEERSVSVVVRVARVQSLRRNLTQGHACVESRTDRSKLTGVVSTNRKTYTPTPFPPPAPPSVVCSRTAPRWSSPLGPRRRRSAELPGNTVASTIYIDGVSFSDNGHYVCYIPGASKDILNPISKVVKLRRPPRLLGVTGGNFFEDEPLTLRCSTQYAKHNQRPPVTWNFEGLPLDPRGYESRVEQNEYNVTVHELVIPVGRSHHSGSYECPLPSEVEVEEGRPLEVSCTAVGRPLPSVQWEKLERAGPSSPDAAPRREFARTQGIPAEVVEMMSPEDVLEGDNFTVLCTVANFIGPVDFWFTAPRSKPPCSRYSLETYLRDDGLMNVYLTVQEATLEDSGFYECHAGPERPWEVLDLKASHATLGQDFFLSCTVKDWPRKVTFYHNGKVISELDDARYTVHAPDASEEEGAPLTHVMKVAKARPEDEGVYQCSLDGYSSSSVTVAVEEPREEVLAIAASAAVLGRDFNITCRVQNWDEDVTFVHNNVVVEPEREWRYEVTKRPGERPEVSSHVLTVTNASLDDAGYYECYTSRMAFDAVAVEVWREADVTLELQTLDRPNWMDAPIPMNCKVAGVDPNKVTIMFLQEDTPRVAIQNKTKMSTSNDLVSITITDNPDAPSLPETTFTLGFYSLSHNHSGFWSCEVLHPSGASLGKAVLFLEVADIPKFVVKPPEEVYEDLGEDLYLNCSTSGPRETSVAWFRKGIPEPIV</sequence>
<feature type="domain" description="Ig-like" evidence="3">
    <location>
        <begin position="808"/>
        <end position="903"/>
    </location>
</feature>
<feature type="region of interest" description="Disordered" evidence="2">
    <location>
        <begin position="721"/>
        <end position="759"/>
    </location>
</feature>
<dbReference type="OrthoDB" id="6363703at2759"/>
<evidence type="ECO:0000259" key="3">
    <source>
        <dbReference type="PROSITE" id="PS50835"/>
    </source>
</evidence>
<dbReference type="InterPro" id="IPR003599">
    <property type="entry name" value="Ig_sub"/>
</dbReference>
<comment type="caution">
    <text evidence="4">The sequence shown here is derived from an EMBL/GenBank/DDBJ whole genome shotgun (WGS) entry which is preliminary data.</text>
</comment>
<dbReference type="InterPro" id="IPR003598">
    <property type="entry name" value="Ig_sub2"/>
</dbReference>
<dbReference type="EMBL" id="QCYY01002129">
    <property type="protein sequence ID" value="ROT72603.1"/>
    <property type="molecule type" value="Genomic_DNA"/>
</dbReference>
<reference evidence="4 5" key="2">
    <citation type="submission" date="2019-01" db="EMBL/GenBank/DDBJ databases">
        <title>The decoding of complex shrimp genome reveals the adaptation for benthos swimmer, frequently molting mechanism and breeding impact on genome.</title>
        <authorList>
            <person name="Sun Y."/>
            <person name="Gao Y."/>
            <person name="Yu Y."/>
        </authorList>
    </citation>
    <scope>NUCLEOTIDE SEQUENCE [LARGE SCALE GENOMIC DNA]</scope>
    <source>
        <tissue evidence="4">Muscle</tissue>
    </source>
</reference>
<gene>
    <name evidence="4" type="ORF">C7M84_009012</name>
</gene>
<evidence type="ECO:0000313" key="4">
    <source>
        <dbReference type="EMBL" id="ROT72603.1"/>
    </source>
</evidence>
<evidence type="ECO:0000256" key="1">
    <source>
        <dbReference type="ARBA" id="ARBA00023319"/>
    </source>
</evidence>
<dbReference type="GO" id="GO:0007411">
    <property type="term" value="P:axon guidance"/>
    <property type="evidence" value="ECO:0007669"/>
    <property type="project" value="TreeGrafter"/>
</dbReference>
<dbReference type="PANTHER" id="PTHR10075:SF100">
    <property type="entry name" value="FASCICLIN-2"/>
    <property type="match status" value="1"/>
</dbReference>
<evidence type="ECO:0000313" key="5">
    <source>
        <dbReference type="Proteomes" id="UP000283509"/>
    </source>
</evidence>
<dbReference type="SMART" id="SM00409">
    <property type="entry name" value="IG"/>
    <property type="match status" value="5"/>
</dbReference>
<proteinExistence type="predicted"/>
<dbReference type="GO" id="GO:0070593">
    <property type="term" value="P:dendrite self-avoidance"/>
    <property type="evidence" value="ECO:0007669"/>
    <property type="project" value="TreeGrafter"/>
</dbReference>
<accession>A0A3R7P174</accession>
<dbReference type="PROSITE" id="PS50835">
    <property type="entry name" value="IG_LIKE"/>
    <property type="match status" value="6"/>
</dbReference>
<feature type="domain" description="Ig-like" evidence="3">
    <location>
        <begin position="582"/>
        <end position="683"/>
    </location>
</feature>
<name>A0A3R7P174_PENVA</name>
<dbReference type="GO" id="GO:0005886">
    <property type="term" value="C:plasma membrane"/>
    <property type="evidence" value="ECO:0007669"/>
    <property type="project" value="TreeGrafter"/>
</dbReference>
<evidence type="ECO:0000256" key="2">
    <source>
        <dbReference type="SAM" id="MobiDB-lite"/>
    </source>
</evidence>
<dbReference type="GO" id="GO:0030424">
    <property type="term" value="C:axon"/>
    <property type="evidence" value="ECO:0007669"/>
    <property type="project" value="TreeGrafter"/>
</dbReference>
<feature type="domain" description="Ig-like" evidence="3">
    <location>
        <begin position="942"/>
        <end position="1022"/>
    </location>
</feature>
<feature type="non-terminal residue" evidence="4">
    <location>
        <position position="1385"/>
    </location>
</feature>
<keyword evidence="1" id="KW-0393">Immunoglobulin domain</keyword>